<sequence length="65" mass="7304">MNIFVNKATQERAENTRMLLFGGVLALGDLVNSTLRPKGWDVLLNSVLMQEQKNLICFILSVLII</sequence>
<gene>
    <name evidence="1" type="ORF">VP01_13940g1</name>
</gene>
<comment type="caution">
    <text evidence="1">The sequence shown here is derived from an EMBL/GenBank/DDBJ whole genome shotgun (WGS) entry which is preliminary data.</text>
</comment>
<protein>
    <submittedName>
        <fullName evidence="1">Uncharacterized protein</fullName>
    </submittedName>
</protein>
<evidence type="ECO:0000313" key="1">
    <source>
        <dbReference type="EMBL" id="KNZ61483.1"/>
    </source>
</evidence>
<dbReference type="STRING" id="27349.A0A0L6VL41"/>
<name>A0A0L6VL41_9BASI</name>
<dbReference type="InterPro" id="IPR027413">
    <property type="entry name" value="GROEL-like_equatorial_sf"/>
</dbReference>
<reference evidence="1 2" key="1">
    <citation type="submission" date="2015-08" db="EMBL/GenBank/DDBJ databases">
        <title>Next Generation Sequencing and Analysis of the Genome of Puccinia sorghi L Schw, the Causal Agent of Maize Common Rust.</title>
        <authorList>
            <person name="Rochi L."/>
            <person name="Burguener G."/>
            <person name="Darino M."/>
            <person name="Turjanski A."/>
            <person name="Kreff E."/>
            <person name="Dieguez M.J."/>
            <person name="Sacco F."/>
        </authorList>
    </citation>
    <scope>NUCLEOTIDE SEQUENCE [LARGE SCALE GENOMIC DNA]</scope>
    <source>
        <strain evidence="1 2">RO10H11247</strain>
    </source>
</reference>
<keyword evidence="2" id="KW-1185">Reference proteome</keyword>
<dbReference type="EMBL" id="LAVV01004377">
    <property type="protein sequence ID" value="KNZ61483.1"/>
    <property type="molecule type" value="Genomic_DNA"/>
</dbReference>
<dbReference type="AlphaFoldDB" id="A0A0L6VL41"/>
<proteinExistence type="predicted"/>
<dbReference type="Proteomes" id="UP000037035">
    <property type="component" value="Unassembled WGS sequence"/>
</dbReference>
<dbReference type="VEuPathDB" id="FungiDB:VP01_13940g1"/>
<organism evidence="1 2">
    <name type="scientific">Puccinia sorghi</name>
    <dbReference type="NCBI Taxonomy" id="27349"/>
    <lineage>
        <taxon>Eukaryota</taxon>
        <taxon>Fungi</taxon>
        <taxon>Dikarya</taxon>
        <taxon>Basidiomycota</taxon>
        <taxon>Pucciniomycotina</taxon>
        <taxon>Pucciniomycetes</taxon>
        <taxon>Pucciniales</taxon>
        <taxon>Pucciniaceae</taxon>
        <taxon>Puccinia</taxon>
    </lineage>
</organism>
<evidence type="ECO:0000313" key="2">
    <source>
        <dbReference type="Proteomes" id="UP000037035"/>
    </source>
</evidence>
<dbReference type="OrthoDB" id="10248520at2759"/>
<accession>A0A0L6VL41</accession>
<dbReference type="Gene3D" id="1.10.560.10">
    <property type="entry name" value="GroEL-like equatorial domain"/>
    <property type="match status" value="1"/>
</dbReference>